<dbReference type="InterPro" id="IPR002347">
    <property type="entry name" value="SDR_fam"/>
</dbReference>
<dbReference type="SUPFAM" id="SSF51735">
    <property type="entry name" value="NAD(P)-binding Rossmann-fold domains"/>
    <property type="match status" value="1"/>
</dbReference>
<name>A0A1Y2FX53_9BASI</name>
<dbReference type="EMBL" id="MCGR01000009">
    <property type="protein sequence ID" value="ORY88626.1"/>
    <property type="molecule type" value="Genomic_DNA"/>
</dbReference>
<organism evidence="3 4">
    <name type="scientific">Leucosporidium creatinivorum</name>
    <dbReference type="NCBI Taxonomy" id="106004"/>
    <lineage>
        <taxon>Eukaryota</taxon>
        <taxon>Fungi</taxon>
        <taxon>Dikarya</taxon>
        <taxon>Basidiomycota</taxon>
        <taxon>Pucciniomycotina</taxon>
        <taxon>Microbotryomycetes</taxon>
        <taxon>Leucosporidiales</taxon>
        <taxon>Leucosporidium</taxon>
    </lineage>
</organism>
<evidence type="ECO:0000256" key="1">
    <source>
        <dbReference type="ARBA" id="ARBA00006484"/>
    </source>
</evidence>
<dbReference type="InterPro" id="IPR036291">
    <property type="entry name" value="NAD(P)-bd_dom_sf"/>
</dbReference>
<keyword evidence="4" id="KW-1185">Reference proteome</keyword>
<keyword evidence="2" id="KW-0560">Oxidoreductase</keyword>
<gene>
    <name evidence="3" type="ORF">BCR35DRAFT_350862</name>
</gene>
<reference evidence="3 4" key="1">
    <citation type="submission" date="2016-07" db="EMBL/GenBank/DDBJ databases">
        <title>Pervasive Adenine N6-methylation of Active Genes in Fungi.</title>
        <authorList>
            <consortium name="DOE Joint Genome Institute"/>
            <person name="Mondo S.J."/>
            <person name="Dannebaum R.O."/>
            <person name="Kuo R.C."/>
            <person name="Labutti K."/>
            <person name="Haridas S."/>
            <person name="Kuo A."/>
            <person name="Salamov A."/>
            <person name="Ahrendt S.R."/>
            <person name="Lipzen A."/>
            <person name="Sullivan W."/>
            <person name="Andreopoulos W.B."/>
            <person name="Clum A."/>
            <person name="Lindquist E."/>
            <person name="Daum C."/>
            <person name="Ramamoorthy G.K."/>
            <person name="Gryganskyi A."/>
            <person name="Culley D."/>
            <person name="Magnuson J.K."/>
            <person name="James T.Y."/>
            <person name="O'Malley M.A."/>
            <person name="Stajich J.E."/>
            <person name="Spatafora J.W."/>
            <person name="Visel A."/>
            <person name="Grigoriev I.V."/>
        </authorList>
    </citation>
    <scope>NUCLEOTIDE SEQUENCE [LARGE SCALE GENOMIC DNA]</scope>
    <source>
        <strain evidence="3 4">62-1032</strain>
    </source>
</reference>
<dbReference type="STRING" id="106004.A0A1Y2FX53"/>
<dbReference type="Proteomes" id="UP000193467">
    <property type="component" value="Unassembled WGS sequence"/>
</dbReference>
<comment type="similarity">
    <text evidence="1">Belongs to the short-chain dehydrogenases/reductases (SDR) family.</text>
</comment>
<accession>A0A1Y2FX53</accession>
<sequence>MSYAGKVAIVTGGAGGIGLGITKHLLSQGAKVVIADVNATAGAKVVEGLDAQGKVAFCATDVTSWTSTVALFEFSYKTFGPRVDFVFANAGIAQMKEMRSSDPTHFSTAVHDDLATLAERPPSLKVIEVDLHGVLYSLHAALAYFRKQEKDEGGWRGKFLATGSNASFYVFPNDALYGAAKHGIWGAVKATGVKVLPEGITVNCFGPSVVASALAPPGFNERLISEGRITPLETIFEGIDLFLAPTSRLTGQCIENCGTENVFRQIPPFMDDKARLNMSEFHDSEDIEKATSVEGYGLRVL</sequence>
<dbReference type="PANTHER" id="PTHR43180">
    <property type="entry name" value="3-OXOACYL-(ACYL-CARRIER-PROTEIN) REDUCTASE (AFU_ORTHOLOGUE AFUA_6G11210)"/>
    <property type="match status" value="1"/>
</dbReference>
<dbReference type="InParanoid" id="A0A1Y2FX53"/>
<dbReference type="PANTHER" id="PTHR43180:SF33">
    <property type="entry name" value="15-HYDROXYPROSTAGLANDIN DEHYDROGENASE [NAD(+)]-LIKE"/>
    <property type="match status" value="1"/>
</dbReference>
<dbReference type="Gene3D" id="3.40.50.720">
    <property type="entry name" value="NAD(P)-binding Rossmann-like Domain"/>
    <property type="match status" value="1"/>
</dbReference>
<evidence type="ECO:0000313" key="4">
    <source>
        <dbReference type="Proteomes" id="UP000193467"/>
    </source>
</evidence>
<dbReference type="OrthoDB" id="5371740at2759"/>
<dbReference type="GO" id="GO:0016491">
    <property type="term" value="F:oxidoreductase activity"/>
    <property type="evidence" value="ECO:0007669"/>
    <property type="project" value="UniProtKB-KW"/>
</dbReference>
<evidence type="ECO:0000313" key="3">
    <source>
        <dbReference type="EMBL" id="ORY88626.1"/>
    </source>
</evidence>
<comment type="caution">
    <text evidence="3">The sequence shown here is derived from an EMBL/GenBank/DDBJ whole genome shotgun (WGS) entry which is preliminary data.</text>
</comment>
<dbReference type="Pfam" id="PF00106">
    <property type="entry name" value="adh_short"/>
    <property type="match status" value="1"/>
</dbReference>
<dbReference type="PRINTS" id="PR00081">
    <property type="entry name" value="GDHRDH"/>
</dbReference>
<evidence type="ECO:0000256" key="2">
    <source>
        <dbReference type="ARBA" id="ARBA00023002"/>
    </source>
</evidence>
<proteinExistence type="inferred from homology"/>
<protein>
    <submittedName>
        <fullName evidence="3">Uncharacterized protein</fullName>
    </submittedName>
</protein>
<dbReference type="AlphaFoldDB" id="A0A1Y2FX53"/>